<dbReference type="Pfam" id="PF04480">
    <property type="entry name" value="DUF559"/>
    <property type="match status" value="1"/>
</dbReference>
<keyword evidence="4" id="KW-1185">Reference proteome</keyword>
<dbReference type="OrthoDB" id="2594539at2"/>
<dbReference type="Pfam" id="PF13338">
    <property type="entry name" value="AbiEi_4"/>
    <property type="match status" value="1"/>
</dbReference>
<proteinExistence type="predicted"/>
<organism evidence="3 4">
    <name type="scientific">Diaminobutyricimonas aerilata</name>
    <dbReference type="NCBI Taxonomy" id="1162967"/>
    <lineage>
        <taxon>Bacteria</taxon>
        <taxon>Bacillati</taxon>
        <taxon>Actinomycetota</taxon>
        <taxon>Actinomycetes</taxon>
        <taxon>Micrococcales</taxon>
        <taxon>Microbacteriaceae</taxon>
        <taxon>Diaminobutyricimonas</taxon>
    </lineage>
</organism>
<dbReference type="InterPro" id="IPR025159">
    <property type="entry name" value="AbiEi_N"/>
</dbReference>
<dbReference type="GO" id="GO:0004519">
    <property type="term" value="F:endonuclease activity"/>
    <property type="evidence" value="ECO:0007669"/>
    <property type="project" value="UniProtKB-KW"/>
</dbReference>
<gene>
    <name evidence="3" type="ORF">CLV46_2094</name>
</gene>
<dbReference type="Gene3D" id="3.40.960.10">
    <property type="entry name" value="VSR Endonuclease"/>
    <property type="match status" value="1"/>
</dbReference>
<feature type="domain" description="DUF559" evidence="1">
    <location>
        <begin position="223"/>
        <end position="278"/>
    </location>
</feature>
<feature type="domain" description="AbiEi antitoxin N-terminal" evidence="2">
    <location>
        <begin position="8"/>
        <end position="49"/>
    </location>
</feature>
<evidence type="ECO:0000313" key="3">
    <source>
        <dbReference type="EMBL" id="PJJ72522.1"/>
    </source>
</evidence>
<keyword evidence="3" id="KW-0540">Nuclease</keyword>
<accession>A0A2M9CKW4</accession>
<dbReference type="EMBL" id="PGFF01000001">
    <property type="protein sequence ID" value="PJJ72522.1"/>
    <property type="molecule type" value="Genomic_DNA"/>
</dbReference>
<dbReference type="AlphaFoldDB" id="A0A2M9CKW4"/>
<name>A0A2M9CKW4_9MICO</name>
<evidence type="ECO:0000259" key="1">
    <source>
        <dbReference type="Pfam" id="PF04480"/>
    </source>
</evidence>
<comment type="caution">
    <text evidence="3">The sequence shown here is derived from an EMBL/GenBank/DDBJ whole genome shotgun (WGS) entry which is preliminary data.</text>
</comment>
<reference evidence="3 4" key="1">
    <citation type="submission" date="2017-11" db="EMBL/GenBank/DDBJ databases">
        <title>Genomic Encyclopedia of Archaeal and Bacterial Type Strains, Phase II (KMG-II): From Individual Species to Whole Genera.</title>
        <authorList>
            <person name="Goeker M."/>
        </authorList>
    </citation>
    <scope>NUCLEOTIDE SEQUENCE [LARGE SCALE GENOMIC DNA]</scope>
    <source>
        <strain evidence="3 4">DSM 27393</strain>
    </source>
</reference>
<evidence type="ECO:0000259" key="2">
    <source>
        <dbReference type="Pfam" id="PF13338"/>
    </source>
</evidence>
<dbReference type="Proteomes" id="UP000228758">
    <property type="component" value="Unassembled WGS sequence"/>
</dbReference>
<sequence>MASLSDVSWRHGLAHVSTLDRAGVGAHRVARLCAAGALLRVRAGIYALPDADPAVVRAARVGGRLAGRSAARALGLWAAPEDELVVEVARHGTQLRNPDDFRTPLGPSPGQVRVRWTAERLPRRESFGVAPLPTVLSQVLTTEPAEHAIATIDSVFRLDSAFDLDGFARSLPARHRALCDLVDPRSESGSESIVRVLLVRSGIAVSVQPPLGRGRRSDLLVGDRLLLECDSRTHHEAGDRVCDLRRDADNAALGFVTLRFDYSQILFDPDSVVAAVRRYIDLGLHRWRH</sequence>
<keyword evidence="3" id="KW-0255">Endonuclease</keyword>
<keyword evidence="3" id="KW-0378">Hydrolase</keyword>
<protein>
    <submittedName>
        <fullName evidence="3">Very-short-patch-repair endonuclease</fullName>
    </submittedName>
</protein>
<evidence type="ECO:0000313" key="4">
    <source>
        <dbReference type="Proteomes" id="UP000228758"/>
    </source>
</evidence>
<dbReference type="InterPro" id="IPR007569">
    <property type="entry name" value="DUF559"/>
</dbReference>
<dbReference type="RefSeq" id="WP_100364704.1">
    <property type="nucleotide sequence ID" value="NZ_PGFF01000001.1"/>
</dbReference>